<evidence type="ECO:0000256" key="1">
    <source>
        <dbReference type="ARBA" id="ARBA00001974"/>
    </source>
</evidence>
<comment type="cofactor">
    <cofactor evidence="1">
        <name>FAD</name>
        <dbReference type="ChEBI" id="CHEBI:57692"/>
    </cofactor>
</comment>
<dbReference type="NCBIfam" id="TIGR03862">
    <property type="entry name" value="flavo_PP4765"/>
    <property type="match status" value="1"/>
</dbReference>
<dbReference type="SUPFAM" id="SSF160996">
    <property type="entry name" value="HI0933 insert domain-like"/>
    <property type="match status" value="1"/>
</dbReference>
<dbReference type="Pfam" id="PF22780">
    <property type="entry name" value="HI0933_like_1st"/>
    <property type="match status" value="1"/>
</dbReference>
<dbReference type="InterPro" id="IPR004792">
    <property type="entry name" value="BaiN-like"/>
</dbReference>
<evidence type="ECO:0000256" key="3">
    <source>
        <dbReference type="ARBA" id="ARBA00022827"/>
    </source>
</evidence>
<evidence type="ECO:0000256" key="2">
    <source>
        <dbReference type="ARBA" id="ARBA00022630"/>
    </source>
</evidence>
<dbReference type="AlphaFoldDB" id="H8KRI0"/>
<keyword evidence="3" id="KW-0274">FAD</keyword>
<dbReference type="NCBIfam" id="TIGR00275">
    <property type="entry name" value="aminoacetone oxidase family FAD-binding enzyme"/>
    <property type="match status" value="1"/>
</dbReference>
<dbReference type="OrthoDB" id="5288829at2"/>
<dbReference type="Gene3D" id="2.40.30.10">
    <property type="entry name" value="Translation factors"/>
    <property type="match status" value="1"/>
</dbReference>
<dbReference type="InterPro" id="IPR036188">
    <property type="entry name" value="FAD/NAD-bd_sf"/>
</dbReference>
<evidence type="ECO:0000259" key="5">
    <source>
        <dbReference type="Pfam" id="PF22780"/>
    </source>
</evidence>
<keyword evidence="7" id="KW-1185">Reference proteome</keyword>
<dbReference type="Gene3D" id="3.50.50.60">
    <property type="entry name" value="FAD/NAD(P)-binding domain"/>
    <property type="match status" value="1"/>
</dbReference>
<dbReference type="RefSeq" id="WP_014680732.1">
    <property type="nucleotide sequence ID" value="NC_017770.1"/>
</dbReference>
<sequence length="398" mass="44415">MKKRVSIIGGGPASLMLAAELDEQKFDVTIYERNFAVGRKFLVAGKGGFNLTHSEPVDQFVTRYTPSDFLEKHIRTFSNADLINWLAEIGIPTFVGSSKRVYPIKGITPIEVLNAVLFVLRKKQVNILTRHYWSGWNENNELIFETKEGTQTVQSDLVVFGLGGKSWKKTGSDGSWSTRFEEKRVEIKPFQPSNCAYEIKWPQALLAQIEGESVKNIVIRCADKEAKGEVVITTFGLEGGAIYALSPQIREQLNHNQHSEIEIDLKPTFSLEEIKQKLSTTCKSSWTKHIEGQLKLNKTQLSLLKNCLGKEEFTNLEVLAKKIKGLPLTVVSAAPIDEAISTVGGIALTEIDDCFQLKKLPNHFVIGEMLDWDAPTGGYLLQACFSMGKCLGSYLNQI</sequence>
<keyword evidence="2" id="KW-0285">Flavoprotein</keyword>
<evidence type="ECO:0000313" key="6">
    <source>
        <dbReference type="EMBL" id="AFD07505.1"/>
    </source>
</evidence>
<dbReference type="Proteomes" id="UP000007590">
    <property type="component" value="Chromosome"/>
</dbReference>
<evidence type="ECO:0000313" key="7">
    <source>
        <dbReference type="Proteomes" id="UP000007590"/>
    </source>
</evidence>
<gene>
    <name evidence="6" type="ordered locus">Solca_2465</name>
</gene>
<accession>H8KRI0</accession>
<feature type="domain" description="RsdA/BaiN/AoA(So)-like Rossmann fold-like" evidence="4">
    <location>
        <begin position="4"/>
        <end position="392"/>
    </location>
</feature>
<feature type="domain" description="RsdA/BaiN/AoA(So)-like insert" evidence="5">
    <location>
        <begin position="191"/>
        <end position="341"/>
    </location>
</feature>
<reference evidence="6" key="1">
    <citation type="submission" date="2012-02" db="EMBL/GenBank/DDBJ databases">
        <title>The complete genome of Solitalea canadensis DSM 3403.</title>
        <authorList>
            <consortium name="US DOE Joint Genome Institute (JGI-PGF)"/>
            <person name="Lucas S."/>
            <person name="Copeland A."/>
            <person name="Lapidus A."/>
            <person name="Glavina del Rio T."/>
            <person name="Dalin E."/>
            <person name="Tice H."/>
            <person name="Bruce D."/>
            <person name="Goodwin L."/>
            <person name="Pitluck S."/>
            <person name="Peters L."/>
            <person name="Ovchinnikova G."/>
            <person name="Lu M."/>
            <person name="Kyrpides N."/>
            <person name="Mavromatis K."/>
            <person name="Ivanova N."/>
            <person name="Brettin T."/>
            <person name="Detter J.C."/>
            <person name="Han C."/>
            <person name="Larimer F."/>
            <person name="Land M."/>
            <person name="Hauser L."/>
            <person name="Markowitz V."/>
            <person name="Cheng J.-F."/>
            <person name="Hugenholtz P."/>
            <person name="Woyke T."/>
            <person name="Wu D."/>
            <person name="Spring S."/>
            <person name="Schroeder M."/>
            <person name="Kopitz M."/>
            <person name="Brambilla E."/>
            <person name="Klenk H.-P."/>
            <person name="Eisen J.A."/>
        </authorList>
    </citation>
    <scope>NUCLEOTIDE SEQUENCE</scope>
    <source>
        <strain evidence="6">DSM 3403</strain>
    </source>
</reference>
<dbReference type="EMBL" id="CP003349">
    <property type="protein sequence ID" value="AFD07505.1"/>
    <property type="molecule type" value="Genomic_DNA"/>
</dbReference>
<dbReference type="InterPro" id="IPR023166">
    <property type="entry name" value="BaiN-like_dom_sf"/>
</dbReference>
<dbReference type="InterPro" id="IPR055178">
    <property type="entry name" value="RsdA/BaiN/AoA(So)-like_dom"/>
</dbReference>
<dbReference type="PANTHER" id="PTHR42887">
    <property type="entry name" value="OS12G0638800 PROTEIN"/>
    <property type="match status" value="1"/>
</dbReference>
<evidence type="ECO:0000259" key="4">
    <source>
        <dbReference type="Pfam" id="PF03486"/>
    </source>
</evidence>
<name>H8KRI0_SOLCM</name>
<dbReference type="InterPro" id="IPR022460">
    <property type="entry name" value="Flavoprotein_PP4765"/>
</dbReference>
<dbReference type="KEGG" id="scn:Solca_2465"/>
<dbReference type="PANTHER" id="PTHR42887:SF1">
    <property type="entry name" value="BLR3961 PROTEIN"/>
    <property type="match status" value="1"/>
</dbReference>
<organism evidence="6 7">
    <name type="scientific">Solitalea canadensis (strain ATCC 29591 / DSM 3403 / JCM 21819 / LMG 8368 / NBRC 15130 / NCIMB 12057 / USAM 9D)</name>
    <name type="common">Flexibacter canadensis</name>
    <dbReference type="NCBI Taxonomy" id="929556"/>
    <lineage>
        <taxon>Bacteria</taxon>
        <taxon>Pseudomonadati</taxon>
        <taxon>Bacteroidota</taxon>
        <taxon>Sphingobacteriia</taxon>
        <taxon>Sphingobacteriales</taxon>
        <taxon>Sphingobacteriaceae</taxon>
        <taxon>Solitalea</taxon>
    </lineage>
</organism>
<dbReference type="Gene3D" id="1.10.8.260">
    <property type="entry name" value="HI0933 insert domain-like"/>
    <property type="match status" value="1"/>
</dbReference>
<dbReference type="Pfam" id="PF03486">
    <property type="entry name" value="HI0933_like"/>
    <property type="match status" value="1"/>
</dbReference>
<proteinExistence type="predicted"/>
<dbReference type="STRING" id="929556.Solca_2465"/>
<dbReference type="eggNOG" id="COG2081">
    <property type="taxonomic scope" value="Bacteria"/>
</dbReference>
<protein>
    <submittedName>
        <fullName evidence="6">Flavoprotein, HI0933 family/uncharacterized flavoprotein, PP_4765 family</fullName>
    </submittedName>
</protein>
<dbReference type="InterPro" id="IPR057661">
    <property type="entry name" value="RsdA/BaiN/AoA(So)_Rossmann"/>
</dbReference>
<dbReference type="SUPFAM" id="SSF51905">
    <property type="entry name" value="FAD/NAD(P)-binding domain"/>
    <property type="match status" value="1"/>
</dbReference>
<dbReference type="HOGENOM" id="CLU_025174_1_0_10"/>